<accession>A0A9W8K110</accession>
<evidence type="ECO:0000259" key="1">
    <source>
        <dbReference type="Pfam" id="PF20236"/>
    </source>
</evidence>
<name>A0A9W8K110_9AGAR</name>
<evidence type="ECO:0000313" key="3">
    <source>
        <dbReference type="Proteomes" id="UP001148786"/>
    </source>
</evidence>
<keyword evidence="3" id="KW-1185">Reference proteome</keyword>
<dbReference type="OrthoDB" id="3242031at2759"/>
<organism evidence="2 3">
    <name type="scientific">Agrocybe chaxingu</name>
    <dbReference type="NCBI Taxonomy" id="84603"/>
    <lineage>
        <taxon>Eukaryota</taxon>
        <taxon>Fungi</taxon>
        <taxon>Dikarya</taxon>
        <taxon>Basidiomycota</taxon>
        <taxon>Agaricomycotina</taxon>
        <taxon>Agaricomycetes</taxon>
        <taxon>Agaricomycetidae</taxon>
        <taxon>Agaricales</taxon>
        <taxon>Agaricineae</taxon>
        <taxon>Strophariaceae</taxon>
        <taxon>Agrocybe</taxon>
    </lineage>
</organism>
<reference evidence="2" key="1">
    <citation type="submission" date="2022-07" db="EMBL/GenBank/DDBJ databases">
        <title>Genome Sequence of Agrocybe chaxingu.</title>
        <authorList>
            <person name="Buettner E."/>
        </authorList>
    </citation>
    <scope>NUCLEOTIDE SEQUENCE</scope>
    <source>
        <strain evidence="2">MP-N11</strain>
    </source>
</reference>
<dbReference type="Pfam" id="PF20236">
    <property type="entry name" value="DUF6593"/>
    <property type="match status" value="1"/>
</dbReference>
<sequence>METRYGLPFFLEDNTGRLTGSEFVDIHERMKLIYRCRSSDHTRAVYEVYDTTSGTFDSFRTPRITLTFGANNALGTVSFGSEYLVPMDRFLSQVNPIAGSRLRRFIGSDGNEYRWGHRIANNEWTCTNRNGEIVAHYNLKDPSEPVYQNSSGCMLTVEENFGDLAAEMLATVMIMRHIVEHDL</sequence>
<proteinExistence type="predicted"/>
<dbReference type="AlphaFoldDB" id="A0A9W8K110"/>
<feature type="domain" description="DUF6593" evidence="1">
    <location>
        <begin position="38"/>
        <end position="175"/>
    </location>
</feature>
<gene>
    <name evidence="2" type="ORF">NLJ89_g4999</name>
</gene>
<dbReference type="Proteomes" id="UP001148786">
    <property type="component" value="Unassembled WGS sequence"/>
</dbReference>
<dbReference type="EMBL" id="JANKHO010000445">
    <property type="protein sequence ID" value="KAJ3509854.1"/>
    <property type="molecule type" value="Genomic_DNA"/>
</dbReference>
<comment type="caution">
    <text evidence="2">The sequence shown here is derived from an EMBL/GenBank/DDBJ whole genome shotgun (WGS) entry which is preliminary data.</text>
</comment>
<dbReference type="InterPro" id="IPR046528">
    <property type="entry name" value="DUF6593"/>
</dbReference>
<protein>
    <recommendedName>
        <fullName evidence="1">DUF6593 domain-containing protein</fullName>
    </recommendedName>
</protein>
<evidence type="ECO:0000313" key="2">
    <source>
        <dbReference type="EMBL" id="KAJ3509854.1"/>
    </source>
</evidence>